<sequence>MADDAGGEPPEHDTSIDVEEDAAIFREWDEVADSYLLGGRTASRLSETNHTDGALPAAQQPHASSPLKPPPPVGDAMAMSEESTFTPPVPAHSINSSRRDTAKFGSGGESPPDSPCDRGSVCEGEGDHGDDVLGSIGPYLDTACDQFASTHRKERIRAYRQHIMEQVNSGGSPFVSGGESATGGAPRDRERDSSYYYRSHSSTLEDRFPSVPAPFPFAFPAPFRHAMMPFGDGIGGFDAIEDISDQAVLQDVMELRHLYNSTHALGSTLTMEDQQDSTGEFNRRVSLLSTAGGVDGQQRRRASLSGAECYTPSFRQCSARSIFKAFSRFTFRLSVNPVPDVQSEVFSGSSHPITLTSTTSKQGAHVVPPLPADHSGLTQLTAQYAASQVTANSQYPPSQLTATSQQNRSGHGKPVSTAGHTSHSHIGMSEEDLCVSHGRCCGWLPWRWGSHRRTQPQQGGSRGKGGKKWRHADHRRDALVLLAWAAVFVFYLAFAIVFYMPAEGFSGWECLYFALQVVTTVGYGDYTPTRDYSKIVTSLYAVLATGMVGSSWSLILQYFLDRQARTLQEQLEQEEDLSGADHSERENYLASIRRKQARARGRYVTVSLIVVIIVSAIGTCFFHLYEGQSVVDSFYLTTITITGVGFGELVPLTREGRIFAIFYMGFGVLVTINFAVVMANFLLSTKKREVHRKILQQKLEKQHLREMDRDGDGVVTELEYLMYMLIKLQKVDKLELEEILVQFRKHDVDGSGTLTFSDLKKIAREETKRKTSVYNRPSHLHGHSRRESVSPDISPLALPSRGKRLQDRDHRGGRTQVAEARPASPPRQPLGPGQLRTAGTSSQLNKHVSFVVEK</sequence>
<feature type="region of interest" description="Disordered" evidence="9">
    <location>
        <begin position="1"/>
        <end position="21"/>
    </location>
</feature>
<evidence type="ECO:0000256" key="8">
    <source>
        <dbReference type="ARBA" id="ARBA00023303"/>
    </source>
</evidence>
<evidence type="ECO:0000256" key="6">
    <source>
        <dbReference type="ARBA" id="ARBA00023065"/>
    </source>
</evidence>
<evidence type="ECO:0000256" key="2">
    <source>
        <dbReference type="ARBA" id="ARBA00022448"/>
    </source>
</evidence>
<feature type="region of interest" description="Disordered" evidence="9">
    <location>
        <begin position="46"/>
        <end position="129"/>
    </location>
</feature>
<dbReference type="OrthoDB" id="433309at2759"/>
<feature type="compositionally biased region" description="Polar residues" evidence="9">
    <location>
        <begin position="391"/>
        <end position="409"/>
    </location>
</feature>
<gene>
    <name evidence="12" type="ORF">Vbra_19058</name>
</gene>
<dbReference type="PROSITE" id="PS50222">
    <property type="entry name" value="EF_HAND_2"/>
    <property type="match status" value="2"/>
</dbReference>
<dbReference type="Proteomes" id="UP000041254">
    <property type="component" value="Unassembled WGS sequence"/>
</dbReference>
<dbReference type="GO" id="GO:0022841">
    <property type="term" value="F:potassium ion leak channel activity"/>
    <property type="evidence" value="ECO:0007669"/>
    <property type="project" value="TreeGrafter"/>
</dbReference>
<feature type="transmembrane region" description="Helical" evidence="10">
    <location>
        <begin position="539"/>
        <end position="560"/>
    </location>
</feature>
<evidence type="ECO:0000313" key="13">
    <source>
        <dbReference type="Proteomes" id="UP000041254"/>
    </source>
</evidence>
<evidence type="ECO:0000256" key="7">
    <source>
        <dbReference type="ARBA" id="ARBA00023136"/>
    </source>
</evidence>
<dbReference type="InterPro" id="IPR011992">
    <property type="entry name" value="EF-hand-dom_pair"/>
</dbReference>
<feature type="domain" description="EF-hand" evidence="11">
    <location>
        <begin position="734"/>
        <end position="769"/>
    </location>
</feature>
<feature type="transmembrane region" description="Helical" evidence="10">
    <location>
        <begin position="603"/>
        <end position="625"/>
    </location>
</feature>
<feature type="region of interest" description="Disordered" evidence="9">
    <location>
        <begin position="168"/>
        <end position="193"/>
    </location>
</feature>
<keyword evidence="2" id="KW-0813">Transport</keyword>
<feature type="transmembrane region" description="Helical" evidence="10">
    <location>
        <begin position="658"/>
        <end position="683"/>
    </location>
</feature>
<accession>A0A0G4GYR8</accession>
<dbReference type="EMBL" id="CDMY01000878">
    <property type="protein sequence ID" value="CEM36072.1"/>
    <property type="molecule type" value="Genomic_DNA"/>
</dbReference>
<feature type="region of interest" description="Disordered" evidence="9">
    <location>
        <begin position="768"/>
        <end position="854"/>
    </location>
</feature>
<organism evidence="12 13">
    <name type="scientific">Vitrella brassicaformis (strain CCMP3155)</name>
    <dbReference type="NCBI Taxonomy" id="1169540"/>
    <lineage>
        <taxon>Eukaryota</taxon>
        <taxon>Sar</taxon>
        <taxon>Alveolata</taxon>
        <taxon>Colpodellida</taxon>
        <taxon>Vitrellaceae</taxon>
        <taxon>Vitrella</taxon>
    </lineage>
</organism>
<feature type="compositionally biased region" description="Polar residues" evidence="9">
    <location>
        <begin position="837"/>
        <end position="846"/>
    </location>
</feature>
<keyword evidence="13" id="KW-1185">Reference proteome</keyword>
<keyword evidence="4" id="KW-0106">Calcium</keyword>
<evidence type="ECO:0000313" key="12">
    <source>
        <dbReference type="EMBL" id="CEM36072.1"/>
    </source>
</evidence>
<dbReference type="AlphaFoldDB" id="A0A0G4GYR8"/>
<feature type="region of interest" description="Disordered" evidence="9">
    <location>
        <begin position="391"/>
        <end position="423"/>
    </location>
</feature>
<dbReference type="SUPFAM" id="SSF81324">
    <property type="entry name" value="Voltage-gated potassium channels"/>
    <property type="match status" value="2"/>
</dbReference>
<dbReference type="Gene3D" id="1.10.287.70">
    <property type="match status" value="2"/>
</dbReference>
<evidence type="ECO:0000256" key="9">
    <source>
        <dbReference type="SAM" id="MobiDB-lite"/>
    </source>
</evidence>
<keyword evidence="3 10" id="KW-0812">Transmembrane</keyword>
<dbReference type="PROSITE" id="PS00018">
    <property type="entry name" value="EF_HAND_1"/>
    <property type="match status" value="2"/>
</dbReference>
<name>A0A0G4GYR8_VITBC</name>
<feature type="transmembrane region" description="Helical" evidence="10">
    <location>
        <begin position="478"/>
        <end position="499"/>
    </location>
</feature>
<protein>
    <recommendedName>
        <fullName evidence="11">EF-hand domain-containing protein</fullName>
    </recommendedName>
</protein>
<dbReference type="InterPro" id="IPR013099">
    <property type="entry name" value="K_chnl_dom"/>
</dbReference>
<dbReference type="InParanoid" id="A0A0G4GYR8"/>
<dbReference type="SUPFAM" id="SSF47473">
    <property type="entry name" value="EF-hand"/>
    <property type="match status" value="1"/>
</dbReference>
<dbReference type="GO" id="GO:0005737">
    <property type="term" value="C:cytoplasm"/>
    <property type="evidence" value="ECO:0007669"/>
    <property type="project" value="UniProtKB-ARBA"/>
</dbReference>
<dbReference type="InterPro" id="IPR002048">
    <property type="entry name" value="EF_hand_dom"/>
</dbReference>
<comment type="subcellular location">
    <subcellularLocation>
        <location evidence="1">Membrane</location>
        <topology evidence="1">Multi-pass membrane protein</topology>
    </subcellularLocation>
</comment>
<dbReference type="GO" id="GO:0015271">
    <property type="term" value="F:outward rectifier potassium channel activity"/>
    <property type="evidence" value="ECO:0007669"/>
    <property type="project" value="TreeGrafter"/>
</dbReference>
<dbReference type="PANTHER" id="PTHR11003:SF291">
    <property type="entry name" value="IP11374P"/>
    <property type="match status" value="1"/>
</dbReference>
<dbReference type="Gene3D" id="1.10.238.10">
    <property type="entry name" value="EF-hand"/>
    <property type="match status" value="1"/>
</dbReference>
<proteinExistence type="predicted"/>
<dbReference type="PANTHER" id="PTHR11003">
    <property type="entry name" value="POTASSIUM CHANNEL, SUBFAMILY K"/>
    <property type="match status" value="1"/>
</dbReference>
<evidence type="ECO:0000256" key="5">
    <source>
        <dbReference type="ARBA" id="ARBA00022989"/>
    </source>
</evidence>
<dbReference type="InterPro" id="IPR003280">
    <property type="entry name" value="2pore_dom_K_chnl"/>
</dbReference>
<keyword evidence="5 10" id="KW-1133">Transmembrane helix</keyword>
<dbReference type="VEuPathDB" id="CryptoDB:Vbra_19058"/>
<dbReference type="GO" id="GO:0005886">
    <property type="term" value="C:plasma membrane"/>
    <property type="evidence" value="ECO:0007669"/>
    <property type="project" value="TreeGrafter"/>
</dbReference>
<dbReference type="CDD" id="cd00051">
    <property type="entry name" value="EFh"/>
    <property type="match status" value="1"/>
</dbReference>
<dbReference type="STRING" id="1169540.A0A0G4GYR8"/>
<keyword evidence="7 10" id="KW-0472">Membrane</keyword>
<keyword evidence="6" id="KW-0406">Ion transport</keyword>
<dbReference type="SMART" id="SM00054">
    <property type="entry name" value="EFh"/>
    <property type="match status" value="2"/>
</dbReference>
<keyword evidence="8" id="KW-0407">Ion channel</keyword>
<dbReference type="GO" id="GO:0005509">
    <property type="term" value="F:calcium ion binding"/>
    <property type="evidence" value="ECO:0007669"/>
    <property type="project" value="InterPro"/>
</dbReference>
<dbReference type="InterPro" id="IPR018247">
    <property type="entry name" value="EF_Hand_1_Ca_BS"/>
</dbReference>
<evidence type="ECO:0000256" key="10">
    <source>
        <dbReference type="SAM" id="Phobius"/>
    </source>
</evidence>
<evidence type="ECO:0000256" key="1">
    <source>
        <dbReference type="ARBA" id="ARBA00004141"/>
    </source>
</evidence>
<reference evidence="12 13" key="1">
    <citation type="submission" date="2014-11" db="EMBL/GenBank/DDBJ databases">
        <authorList>
            <person name="Zhu J."/>
            <person name="Qi W."/>
            <person name="Song R."/>
        </authorList>
    </citation>
    <scope>NUCLEOTIDE SEQUENCE [LARGE SCALE GENOMIC DNA]</scope>
</reference>
<evidence type="ECO:0000259" key="11">
    <source>
        <dbReference type="PROSITE" id="PS50222"/>
    </source>
</evidence>
<dbReference type="GO" id="GO:0030322">
    <property type="term" value="P:stabilization of membrane potential"/>
    <property type="evidence" value="ECO:0007669"/>
    <property type="project" value="TreeGrafter"/>
</dbReference>
<feature type="domain" description="EF-hand" evidence="11">
    <location>
        <begin position="695"/>
        <end position="730"/>
    </location>
</feature>
<evidence type="ECO:0000256" key="3">
    <source>
        <dbReference type="ARBA" id="ARBA00022692"/>
    </source>
</evidence>
<dbReference type="PRINTS" id="PR01333">
    <property type="entry name" value="2POREKCHANEL"/>
</dbReference>
<dbReference type="Pfam" id="PF07885">
    <property type="entry name" value="Ion_trans_2"/>
    <property type="match status" value="2"/>
</dbReference>
<evidence type="ECO:0000256" key="4">
    <source>
        <dbReference type="ARBA" id="ARBA00022837"/>
    </source>
</evidence>